<dbReference type="InterPro" id="IPR011009">
    <property type="entry name" value="Kinase-like_dom_sf"/>
</dbReference>
<dbReference type="AlphaFoldDB" id="A0A2P8DUV5"/>
<sequence>MGRQHNGAAAPRAFSQEDAGRCPGHGARPRLPWPHAVPAYHLLMDVDGLRLPLWDDPALRGEVLGWVDARLAARGARRGPAPPRIRVRPYSTAARFESSIGPVWFKATPPAARFEPALAEALAAWRPDLVLTPIGVDRSRGWLLLPDGGPQLRSLRPAPVGLPVWAELLAVLSGMQRDLSGRVPDLLGLGVPDLRPEALGGLLDAFLADPAVRGALGADGVEAVRRRRERFDAQCARLAEIGIAPSLDHGDPHPGSVFLRDGRHVLFDWGDASVAHPFATLHIPLRFAAQVSGAAEGDLARLRDAYLEPWTAEHPRTLLTEAARLAVRLAALGRALAWSRTFPALVERCRPEQAVQVAQWLLHLAGRDGADPR</sequence>
<comment type="caution">
    <text evidence="2">The sequence shown here is derived from an EMBL/GenBank/DDBJ whole genome shotgun (WGS) entry which is preliminary data.</text>
</comment>
<evidence type="ECO:0000313" key="2">
    <source>
        <dbReference type="EMBL" id="PSL00964.1"/>
    </source>
</evidence>
<evidence type="ECO:0000313" key="3">
    <source>
        <dbReference type="Proteomes" id="UP000240542"/>
    </source>
</evidence>
<keyword evidence="3" id="KW-1185">Reference proteome</keyword>
<reference evidence="2 3" key="1">
    <citation type="submission" date="2018-03" db="EMBL/GenBank/DDBJ databases">
        <title>Genomic Encyclopedia of Archaeal and Bacterial Type Strains, Phase II (KMG-II): from individual species to whole genera.</title>
        <authorList>
            <person name="Goeker M."/>
        </authorList>
    </citation>
    <scope>NUCLEOTIDE SEQUENCE [LARGE SCALE GENOMIC DNA]</scope>
    <source>
        <strain evidence="2 3">DSM 45312</strain>
    </source>
</reference>
<dbReference type="GO" id="GO:0016740">
    <property type="term" value="F:transferase activity"/>
    <property type="evidence" value="ECO:0007669"/>
    <property type="project" value="UniProtKB-KW"/>
</dbReference>
<accession>A0A2P8DUV5</accession>
<dbReference type="Proteomes" id="UP000240542">
    <property type="component" value="Unassembled WGS sequence"/>
</dbReference>
<feature type="region of interest" description="Disordered" evidence="1">
    <location>
        <begin position="1"/>
        <end position="26"/>
    </location>
</feature>
<organism evidence="2 3">
    <name type="scientific">Murinocardiopsis flavida</name>
    <dbReference type="NCBI Taxonomy" id="645275"/>
    <lineage>
        <taxon>Bacteria</taxon>
        <taxon>Bacillati</taxon>
        <taxon>Actinomycetota</taxon>
        <taxon>Actinomycetes</taxon>
        <taxon>Streptosporangiales</taxon>
        <taxon>Nocardiopsidaceae</taxon>
        <taxon>Murinocardiopsis</taxon>
    </lineage>
</organism>
<evidence type="ECO:0000256" key="1">
    <source>
        <dbReference type="SAM" id="MobiDB-lite"/>
    </source>
</evidence>
<gene>
    <name evidence="2" type="ORF">CLV63_101443</name>
</gene>
<dbReference type="SUPFAM" id="SSF56112">
    <property type="entry name" value="Protein kinase-like (PK-like)"/>
    <property type="match status" value="1"/>
</dbReference>
<keyword evidence="2" id="KW-0808">Transferase</keyword>
<proteinExistence type="predicted"/>
<dbReference type="EMBL" id="PYGA01000001">
    <property type="protein sequence ID" value="PSL00964.1"/>
    <property type="molecule type" value="Genomic_DNA"/>
</dbReference>
<protein>
    <submittedName>
        <fullName evidence="2">Phosphotransferase family enzyme</fullName>
    </submittedName>
</protein>
<name>A0A2P8DUV5_9ACTN</name>